<comment type="similarity">
    <text evidence="1 7 8">Belongs to the carbohydrate kinase PfkB family.</text>
</comment>
<feature type="domain" description="Carbohydrate kinase PfkB" evidence="9">
    <location>
        <begin position="10"/>
        <end position="297"/>
    </location>
</feature>
<keyword evidence="2 7" id="KW-0808">Transferase</keyword>
<dbReference type="InterPro" id="IPR011611">
    <property type="entry name" value="PfkB_dom"/>
</dbReference>
<dbReference type="SUPFAM" id="SSF53613">
    <property type="entry name" value="Ribokinase-like"/>
    <property type="match status" value="1"/>
</dbReference>
<evidence type="ECO:0000256" key="5">
    <source>
        <dbReference type="ARBA" id="ARBA00022840"/>
    </source>
</evidence>
<dbReference type="PANTHER" id="PTHR46566">
    <property type="entry name" value="1-PHOSPHOFRUCTOKINASE-RELATED"/>
    <property type="match status" value="1"/>
</dbReference>
<dbReference type="InterPro" id="IPR022463">
    <property type="entry name" value="1-PFruKinase"/>
</dbReference>
<keyword evidence="11" id="KW-1185">Reference proteome</keyword>
<keyword evidence="4 8" id="KW-0418">Kinase</keyword>
<accession>A0ABV1LZA6</accession>
<dbReference type="InterPro" id="IPR029056">
    <property type="entry name" value="Ribokinase-like"/>
</dbReference>
<evidence type="ECO:0000313" key="11">
    <source>
        <dbReference type="Proteomes" id="UP001433638"/>
    </source>
</evidence>
<protein>
    <recommendedName>
        <fullName evidence="7">Phosphofructokinase</fullName>
    </recommendedName>
</protein>
<comment type="caution">
    <text evidence="10">The sequence shown here is derived from an EMBL/GenBank/DDBJ whole genome shotgun (WGS) entry which is preliminary data.</text>
</comment>
<dbReference type="InterPro" id="IPR017583">
    <property type="entry name" value="Tagatose/fructose_Pkinase"/>
</dbReference>
<evidence type="ECO:0000256" key="2">
    <source>
        <dbReference type="ARBA" id="ARBA00022679"/>
    </source>
</evidence>
<dbReference type="EMBL" id="JBEFLD010000001">
    <property type="protein sequence ID" value="MEQ6289183.1"/>
    <property type="molecule type" value="Genomic_DNA"/>
</dbReference>
<evidence type="ECO:0000256" key="3">
    <source>
        <dbReference type="ARBA" id="ARBA00022741"/>
    </source>
</evidence>
<dbReference type="GO" id="GO:0008662">
    <property type="term" value="F:1-phosphofructokinase activity"/>
    <property type="evidence" value="ECO:0007669"/>
    <property type="project" value="UniProtKB-EC"/>
</dbReference>
<evidence type="ECO:0000256" key="4">
    <source>
        <dbReference type="ARBA" id="ARBA00022777"/>
    </source>
</evidence>
<evidence type="ECO:0000256" key="8">
    <source>
        <dbReference type="RuleBase" id="RU369061"/>
    </source>
</evidence>
<dbReference type="Proteomes" id="UP001433638">
    <property type="component" value="Unassembled WGS sequence"/>
</dbReference>
<dbReference type="CDD" id="cd01164">
    <property type="entry name" value="FruK_PfkB_like"/>
    <property type="match status" value="1"/>
</dbReference>
<organism evidence="10 11">
    <name type="scientific">Vogesella oryzagri</name>
    <dbReference type="NCBI Taxonomy" id="3160864"/>
    <lineage>
        <taxon>Bacteria</taxon>
        <taxon>Pseudomonadati</taxon>
        <taxon>Pseudomonadota</taxon>
        <taxon>Betaproteobacteria</taxon>
        <taxon>Neisseriales</taxon>
        <taxon>Chromobacteriaceae</taxon>
        <taxon>Vogesella</taxon>
    </lineage>
</organism>
<comment type="catalytic activity">
    <reaction evidence="6 8">
        <text>beta-D-fructose 1-phosphate + ATP = beta-D-fructose 1,6-bisphosphate + ADP + H(+)</text>
        <dbReference type="Rhea" id="RHEA:14213"/>
        <dbReference type="ChEBI" id="CHEBI:15378"/>
        <dbReference type="ChEBI" id="CHEBI:30616"/>
        <dbReference type="ChEBI" id="CHEBI:32966"/>
        <dbReference type="ChEBI" id="CHEBI:138881"/>
        <dbReference type="ChEBI" id="CHEBI:456216"/>
        <dbReference type="EC" id="2.7.1.56"/>
    </reaction>
</comment>
<sequence length="316" mass="32968">MSRQVLTITLNPALDHTISLASLNVGRVNVAQASAQTPGGKGVNVASCLADWGVPVMASGLLGRDNAGPFVSLFEDKGIADRFLRLPGNTRTNIKLVAQDTLDTTDINLPGVDVPDNALPQLIEQLQHLVEDGQIVVVAGSLPPALQPAGYLPLLRELQALGAEVVLDTSGDALAQVLAQDEALPAMIKPNRHELEDWVGRALPTVAEVAAEARALNQRGIATVVVSLGGDGALLSTRQDGCWLASPLAITPVSTVGAGDALVAGMVAARHHDAPWPQALRLGTAFAAAKLQRLGPHLPPRAEVKALLEQVQLQAV</sequence>
<gene>
    <name evidence="10" type="primary">pfkB</name>
    <name evidence="10" type="ORF">ABNW52_00950</name>
</gene>
<keyword evidence="5 8" id="KW-0067">ATP-binding</keyword>
<dbReference type="PIRSF" id="PIRSF000535">
    <property type="entry name" value="1PFK/6PFK/LacC"/>
    <property type="match status" value="1"/>
</dbReference>
<dbReference type="Gene3D" id="3.40.1190.20">
    <property type="match status" value="1"/>
</dbReference>
<keyword evidence="3 8" id="KW-0547">Nucleotide-binding</keyword>
<dbReference type="PANTHER" id="PTHR46566:SF5">
    <property type="entry name" value="1-PHOSPHOFRUCTOKINASE"/>
    <property type="match status" value="1"/>
</dbReference>
<comment type="function">
    <text evidence="8">Catalyzes the ATP-dependent phosphorylation of fructose-l-phosphate to fructose-l,6-bisphosphate.</text>
</comment>
<name>A0ABV1LZA6_9NEIS</name>
<dbReference type="PROSITE" id="PS00584">
    <property type="entry name" value="PFKB_KINASES_2"/>
    <property type="match status" value="1"/>
</dbReference>
<proteinExistence type="inferred from homology"/>
<reference evidence="10" key="1">
    <citation type="submission" date="2024-06" db="EMBL/GenBank/DDBJ databases">
        <title>Genome sequence of Vogesella sp. MAHUQ-64.</title>
        <authorList>
            <person name="Huq M.A."/>
        </authorList>
    </citation>
    <scope>NUCLEOTIDE SEQUENCE</scope>
    <source>
        <strain evidence="10">MAHUQ-64</strain>
    </source>
</reference>
<dbReference type="RefSeq" id="WP_349582749.1">
    <property type="nucleotide sequence ID" value="NZ_JBEFLD010000001.1"/>
</dbReference>
<dbReference type="InterPro" id="IPR002173">
    <property type="entry name" value="Carboh/pur_kinase_PfkB_CS"/>
</dbReference>
<evidence type="ECO:0000313" key="10">
    <source>
        <dbReference type="EMBL" id="MEQ6289183.1"/>
    </source>
</evidence>
<dbReference type="PROSITE" id="PS00583">
    <property type="entry name" value="PFKB_KINASES_1"/>
    <property type="match status" value="1"/>
</dbReference>
<evidence type="ECO:0000256" key="1">
    <source>
        <dbReference type="ARBA" id="ARBA00010688"/>
    </source>
</evidence>
<dbReference type="NCBIfam" id="TIGR03168">
    <property type="entry name" value="1-PFK"/>
    <property type="match status" value="1"/>
</dbReference>
<evidence type="ECO:0000256" key="7">
    <source>
        <dbReference type="PIRNR" id="PIRNR000535"/>
    </source>
</evidence>
<evidence type="ECO:0000256" key="6">
    <source>
        <dbReference type="ARBA" id="ARBA00047745"/>
    </source>
</evidence>
<dbReference type="Pfam" id="PF00294">
    <property type="entry name" value="PfkB"/>
    <property type="match status" value="1"/>
</dbReference>
<evidence type="ECO:0000259" key="9">
    <source>
        <dbReference type="Pfam" id="PF00294"/>
    </source>
</evidence>
<dbReference type="NCBIfam" id="TIGR03828">
    <property type="entry name" value="pfkB"/>
    <property type="match status" value="1"/>
</dbReference>